<gene>
    <name evidence="2" type="ORF">SPSIL_054970</name>
</gene>
<feature type="region of interest" description="Disordered" evidence="1">
    <location>
        <begin position="44"/>
        <end position="82"/>
    </location>
</feature>
<sequence length="82" mass="9212">MASYDRMVKYLVEKLQLALAPLEQIARNQSILVAQNKQMIDLLAQLNGSRETPTEPEQSTDKESQETTAHTDGDGTTEQTQY</sequence>
<accession>A0ABZ3IU65</accession>
<dbReference type="EMBL" id="CP155573">
    <property type="protein sequence ID" value="XFO69265.1"/>
    <property type="molecule type" value="Genomic_DNA"/>
</dbReference>
<evidence type="ECO:0000313" key="3">
    <source>
        <dbReference type="Proteomes" id="UP000216752"/>
    </source>
</evidence>
<evidence type="ECO:0000256" key="1">
    <source>
        <dbReference type="SAM" id="MobiDB-lite"/>
    </source>
</evidence>
<feature type="compositionally biased region" description="Basic and acidic residues" evidence="1">
    <location>
        <begin position="59"/>
        <end position="73"/>
    </location>
</feature>
<evidence type="ECO:0000313" key="2">
    <source>
        <dbReference type="EMBL" id="XFO69265.1"/>
    </source>
</evidence>
<dbReference type="RefSeq" id="WP_094603647.1">
    <property type="nucleotide sequence ID" value="NZ_CP155573.1"/>
</dbReference>
<name>A0ABZ3IU65_9FIRM</name>
<feature type="compositionally biased region" description="Polar residues" evidence="1">
    <location>
        <begin position="46"/>
        <end position="57"/>
    </location>
</feature>
<dbReference type="Proteomes" id="UP000216752">
    <property type="component" value="Chromosome"/>
</dbReference>
<organism evidence="2 3">
    <name type="scientific">Sporomusa silvacetica DSM 10669</name>
    <dbReference type="NCBI Taxonomy" id="1123289"/>
    <lineage>
        <taxon>Bacteria</taxon>
        <taxon>Bacillati</taxon>
        <taxon>Bacillota</taxon>
        <taxon>Negativicutes</taxon>
        <taxon>Selenomonadales</taxon>
        <taxon>Sporomusaceae</taxon>
        <taxon>Sporomusa</taxon>
    </lineage>
</organism>
<protein>
    <submittedName>
        <fullName evidence="2">Uncharacterized protein</fullName>
    </submittedName>
</protein>
<reference evidence="2" key="1">
    <citation type="submission" date="2024-05" db="EMBL/GenBank/DDBJ databases">
        <title>Isolation and characterization of Sporomusa carbonis sp. nov., a carboxydotrophic hydrogenogen in the genus of Sporomusa isolated from a charcoal burning pile.</title>
        <authorList>
            <person name="Boeer T."/>
            <person name="Rosenbaum F."/>
            <person name="Eysell L."/>
            <person name="Mueller V."/>
            <person name="Daniel R."/>
            <person name="Poehlein A."/>
        </authorList>
    </citation>
    <scope>NUCLEOTIDE SEQUENCE [LARGE SCALE GENOMIC DNA]</scope>
    <source>
        <strain evidence="2">DSM 10669</strain>
    </source>
</reference>
<proteinExistence type="predicted"/>
<keyword evidence="3" id="KW-1185">Reference proteome</keyword>